<dbReference type="InterPro" id="IPR013378">
    <property type="entry name" value="InlB-like_B-rpt"/>
</dbReference>
<evidence type="ECO:0000313" key="2">
    <source>
        <dbReference type="EMBL" id="OKL36236.1"/>
    </source>
</evidence>
<dbReference type="EMBL" id="MRWQ01000008">
    <property type="protein sequence ID" value="OKL36236.1"/>
    <property type="molecule type" value="Genomic_DNA"/>
</dbReference>
<name>A0A1Q5P1Y3_9BACI</name>
<accession>A0A1Q5P1Y3</accession>
<evidence type="ECO:0000256" key="1">
    <source>
        <dbReference type="ARBA" id="ARBA00004196"/>
    </source>
</evidence>
<dbReference type="RefSeq" id="WP_173799919.1">
    <property type="nucleotide sequence ID" value="NZ_MRWQ01000008.1"/>
</dbReference>
<dbReference type="GO" id="GO:0030313">
    <property type="term" value="C:cell envelope"/>
    <property type="evidence" value="ECO:0007669"/>
    <property type="project" value="UniProtKB-SubCell"/>
</dbReference>
<dbReference type="Proteomes" id="UP000186524">
    <property type="component" value="Unassembled WGS sequence"/>
</dbReference>
<evidence type="ECO:0008006" key="4">
    <source>
        <dbReference type="Google" id="ProtNLM"/>
    </source>
</evidence>
<organism evidence="2 3">
    <name type="scientific">Domibacillus mangrovi</name>
    <dbReference type="NCBI Taxonomy" id="1714354"/>
    <lineage>
        <taxon>Bacteria</taxon>
        <taxon>Bacillati</taxon>
        <taxon>Bacillota</taxon>
        <taxon>Bacilli</taxon>
        <taxon>Bacillales</taxon>
        <taxon>Bacillaceae</taxon>
        <taxon>Domibacillus</taxon>
    </lineage>
</organism>
<dbReference type="InterPro" id="IPR042229">
    <property type="entry name" value="Listeria/Bacterioides_rpt_sf"/>
</dbReference>
<protein>
    <recommendedName>
        <fullName evidence="4">Bacterial repeat domain-containing protein</fullName>
    </recommendedName>
</protein>
<feature type="non-terminal residue" evidence="2">
    <location>
        <position position="350"/>
    </location>
</feature>
<keyword evidence="3" id="KW-1185">Reference proteome</keyword>
<dbReference type="Gene3D" id="2.60.40.4270">
    <property type="entry name" value="Listeria-Bacteroides repeat domain"/>
    <property type="match status" value="5"/>
</dbReference>
<dbReference type="STRING" id="1714354.BLL40_10000"/>
<gene>
    <name evidence="2" type="ORF">BLL40_10000</name>
</gene>
<reference evidence="2 3" key="1">
    <citation type="submission" date="2016-12" db="EMBL/GenBank/DDBJ databases">
        <title>Domibacillus sp. SAOS 44 whole genome sequencing.</title>
        <authorList>
            <person name="Verma A."/>
            <person name="Krishnamurthi S."/>
        </authorList>
    </citation>
    <scope>NUCLEOTIDE SEQUENCE [LARGE SCALE GENOMIC DNA]</scope>
    <source>
        <strain evidence="2 3">SAOS 44</strain>
    </source>
</reference>
<proteinExistence type="predicted"/>
<sequence>MISRKKLRLDTVIYAKWTVNEYKVTFNGTDLSDASITHGGKVTKPADPAKTGSTFGGWYADTDFETEFDFTKEITSDTVIYAKWTANTYTVTFETNSGSAVSSATVSHGSPVIRPLADPIKAGHTFKGWYKDELLTNAFLFDNEVITGETVIYAKWEANQYTVVFDSNEGSSVESTTVSHGEKITKPIEPAKAGYTFAGWYTDEDTTSIFTFESDVVTGDLTLYAKWVSIPYNVKFESNQGSAVADIVTAYGEKLSQPADPTKEGYTFDGWYKDSGLTKKWDFDKDTVKDHLTVYAKWIIKSHTVTFQTDGGTMVPAANVEHGQPLVRPLTDPLKTGSTFGGWYTDTDFE</sequence>
<dbReference type="NCBIfam" id="TIGR02543">
    <property type="entry name" value="List_Bact_rpt"/>
    <property type="match status" value="3"/>
</dbReference>
<dbReference type="Pfam" id="PF09479">
    <property type="entry name" value="Flg_new"/>
    <property type="match status" value="5"/>
</dbReference>
<comment type="subcellular location">
    <subcellularLocation>
        <location evidence="1">Cell envelope</location>
    </subcellularLocation>
</comment>
<comment type="caution">
    <text evidence="2">The sequence shown here is derived from an EMBL/GenBank/DDBJ whole genome shotgun (WGS) entry which is preliminary data.</text>
</comment>
<evidence type="ECO:0000313" key="3">
    <source>
        <dbReference type="Proteomes" id="UP000186524"/>
    </source>
</evidence>
<dbReference type="AlphaFoldDB" id="A0A1Q5P1Y3"/>